<dbReference type="GO" id="GO:0005524">
    <property type="term" value="F:ATP binding"/>
    <property type="evidence" value="ECO:0007669"/>
    <property type="project" value="UniProtKB-KW"/>
</dbReference>
<dbReference type="PANTHER" id="PTHR12209:SF0">
    <property type="entry name" value="EKC_KEOPS COMPLEX SUBUNIT TP53RK"/>
    <property type="match status" value="1"/>
</dbReference>
<name>H2C712_9CREN</name>
<evidence type="ECO:0000313" key="12">
    <source>
        <dbReference type="EMBL" id="EHP69589.1"/>
    </source>
</evidence>
<comment type="catalytic activity">
    <reaction evidence="9">
        <text>L-threonyl-[protein] + ATP = O-phospho-L-threonyl-[protein] + ADP + H(+)</text>
        <dbReference type="Rhea" id="RHEA:46608"/>
        <dbReference type="Rhea" id="RHEA-COMP:11060"/>
        <dbReference type="Rhea" id="RHEA-COMP:11605"/>
        <dbReference type="ChEBI" id="CHEBI:15378"/>
        <dbReference type="ChEBI" id="CHEBI:30013"/>
        <dbReference type="ChEBI" id="CHEBI:30616"/>
        <dbReference type="ChEBI" id="CHEBI:61977"/>
        <dbReference type="ChEBI" id="CHEBI:456216"/>
        <dbReference type="EC" id="2.7.11.1"/>
    </reaction>
</comment>
<comment type="similarity">
    <text evidence="1">Belongs to the protein kinase superfamily. BUD32 family.</text>
</comment>
<evidence type="ECO:0000256" key="7">
    <source>
        <dbReference type="ARBA" id="ARBA00022777"/>
    </source>
</evidence>
<keyword evidence="5" id="KW-0819">tRNA processing</keyword>
<dbReference type="SUPFAM" id="SSF56112">
    <property type="entry name" value="Protein kinase-like (PK-like)"/>
    <property type="match status" value="1"/>
</dbReference>
<dbReference type="Pfam" id="PF01163">
    <property type="entry name" value="RIO1"/>
    <property type="match status" value="1"/>
</dbReference>
<accession>H2C712</accession>
<keyword evidence="13" id="KW-1185">Reference proteome</keyword>
<dbReference type="eggNOG" id="arCOG01185">
    <property type="taxonomic scope" value="Archaea"/>
</dbReference>
<dbReference type="Proteomes" id="UP000003980">
    <property type="component" value="Unassembled WGS sequence"/>
</dbReference>
<dbReference type="PROSITE" id="PS00109">
    <property type="entry name" value="PROTEIN_KINASE_TYR"/>
    <property type="match status" value="1"/>
</dbReference>
<evidence type="ECO:0000256" key="9">
    <source>
        <dbReference type="ARBA" id="ARBA00047899"/>
    </source>
</evidence>
<dbReference type="GO" id="GO:0008033">
    <property type="term" value="P:tRNA processing"/>
    <property type="evidence" value="ECO:0007669"/>
    <property type="project" value="UniProtKB-KW"/>
</dbReference>
<keyword evidence="7 12" id="KW-0418">Kinase</keyword>
<evidence type="ECO:0000256" key="8">
    <source>
        <dbReference type="ARBA" id="ARBA00022840"/>
    </source>
</evidence>
<keyword evidence="6" id="KW-0547">Nucleotide-binding</keyword>
<dbReference type="InterPro" id="IPR018934">
    <property type="entry name" value="RIO_dom"/>
</dbReference>
<evidence type="ECO:0000256" key="2">
    <source>
        <dbReference type="ARBA" id="ARBA00012513"/>
    </source>
</evidence>
<evidence type="ECO:0000256" key="4">
    <source>
        <dbReference type="ARBA" id="ARBA00022679"/>
    </source>
</evidence>
<comment type="catalytic activity">
    <reaction evidence="10">
        <text>L-seryl-[protein] + ATP = O-phospho-L-seryl-[protein] + ADP + H(+)</text>
        <dbReference type="Rhea" id="RHEA:17989"/>
        <dbReference type="Rhea" id="RHEA-COMP:9863"/>
        <dbReference type="Rhea" id="RHEA-COMP:11604"/>
        <dbReference type="ChEBI" id="CHEBI:15378"/>
        <dbReference type="ChEBI" id="CHEBI:29999"/>
        <dbReference type="ChEBI" id="CHEBI:30616"/>
        <dbReference type="ChEBI" id="CHEBI:83421"/>
        <dbReference type="ChEBI" id="CHEBI:456216"/>
        <dbReference type="EC" id="2.7.11.1"/>
    </reaction>
</comment>
<evidence type="ECO:0000256" key="6">
    <source>
        <dbReference type="ARBA" id="ARBA00022741"/>
    </source>
</evidence>
<dbReference type="PROSITE" id="PS50011">
    <property type="entry name" value="PROTEIN_KINASE_DOM"/>
    <property type="match status" value="1"/>
</dbReference>
<evidence type="ECO:0000256" key="3">
    <source>
        <dbReference type="ARBA" id="ARBA00022527"/>
    </source>
</evidence>
<evidence type="ECO:0000313" key="13">
    <source>
        <dbReference type="Proteomes" id="UP000003980"/>
    </source>
</evidence>
<dbReference type="InterPro" id="IPR011009">
    <property type="entry name" value="Kinase-like_dom_sf"/>
</dbReference>
<dbReference type="InterPro" id="IPR008266">
    <property type="entry name" value="Tyr_kinase_AS"/>
</dbReference>
<dbReference type="PANTHER" id="PTHR12209">
    <property type="entry name" value="NON-SPECIFIC SERINE/THREONINE PROTEIN KINASE"/>
    <property type="match status" value="1"/>
</dbReference>
<dbReference type="AlphaFoldDB" id="H2C712"/>
<dbReference type="InterPro" id="IPR022495">
    <property type="entry name" value="Bud32"/>
</dbReference>
<keyword evidence="4" id="KW-0808">Transferase</keyword>
<feature type="domain" description="Protein kinase" evidence="11">
    <location>
        <begin position="1"/>
        <end position="157"/>
    </location>
</feature>
<dbReference type="InterPro" id="IPR000719">
    <property type="entry name" value="Prot_kinase_dom"/>
</dbReference>
<dbReference type="STRING" id="671065.MetMK1DRAFT_00023590"/>
<dbReference type="NCBIfam" id="TIGR03724">
    <property type="entry name" value="arch_bud32"/>
    <property type="match status" value="1"/>
</dbReference>
<evidence type="ECO:0000256" key="5">
    <source>
        <dbReference type="ARBA" id="ARBA00022694"/>
    </source>
</evidence>
<keyword evidence="8" id="KW-0067">ATP-binding</keyword>
<evidence type="ECO:0000256" key="10">
    <source>
        <dbReference type="ARBA" id="ARBA00048679"/>
    </source>
</evidence>
<dbReference type="HOGENOM" id="CLU_063953_2_0_2"/>
<organism evidence="12 13">
    <name type="scientific">Metallosphaera yellowstonensis MK1</name>
    <dbReference type="NCBI Taxonomy" id="671065"/>
    <lineage>
        <taxon>Archaea</taxon>
        <taxon>Thermoproteota</taxon>
        <taxon>Thermoprotei</taxon>
        <taxon>Sulfolobales</taxon>
        <taxon>Sulfolobaceae</taxon>
        <taxon>Metallosphaera</taxon>
    </lineage>
</organism>
<keyword evidence="3" id="KW-0723">Serine/threonine-protein kinase</keyword>
<dbReference type="EMBL" id="JH597768">
    <property type="protein sequence ID" value="EHP69589.1"/>
    <property type="molecule type" value="Genomic_DNA"/>
</dbReference>
<evidence type="ECO:0000256" key="1">
    <source>
        <dbReference type="ARBA" id="ARBA00010630"/>
    </source>
</evidence>
<dbReference type="Gene3D" id="1.10.510.10">
    <property type="entry name" value="Transferase(Phosphotransferase) domain 1"/>
    <property type="match status" value="1"/>
</dbReference>
<dbReference type="NCBIfam" id="NF011460">
    <property type="entry name" value="PRK14879.1-1"/>
    <property type="match status" value="1"/>
</dbReference>
<gene>
    <name evidence="12" type="ORF">MetMK1DRAFT_00023590</name>
</gene>
<reference evidence="12 13" key="1">
    <citation type="submission" date="2012-01" db="EMBL/GenBank/DDBJ databases">
        <title>Improved High-Quality Draft sequence of Metallosphaera yellowstonensis MK1.</title>
        <authorList>
            <consortium name="US DOE Joint Genome Institute"/>
            <person name="Lucas S."/>
            <person name="Han J."/>
            <person name="Cheng J.-F."/>
            <person name="Goodwin L."/>
            <person name="Pitluck S."/>
            <person name="Peters L."/>
            <person name="Teshima H."/>
            <person name="Detter J.C."/>
            <person name="Han C."/>
            <person name="Tapia R."/>
            <person name="Land M."/>
            <person name="Hauser L."/>
            <person name="Kyrpides N."/>
            <person name="Kozubal M."/>
            <person name="Macur R.E."/>
            <person name="Jay Z."/>
            <person name="Inskeep W."/>
            <person name="Woyke T."/>
        </authorList>
    </citation>
    <scope>NUCLEOTIDE SEQUENCE [LARGE SCALE GENOMIC DNA]</scope>
    <source>
        <strain evidence="12 13">MK1</strain>
    </source>
</reference>
<protein>
    <recommendedName>
        <fullName evidence="2">non-specific serine/threonine protein kinase</fullName>
        <ecNumber evidence="2">2.7.11.1</ecNumber>
    </recommendedName>
</protein>
<sequence length="157" mass="17642">MYSALKAGVNTPALLMVSPETFTIVMEYIEGTMLKDASHRTTLFRDAGVIAGRLHLNGIIHGDLTTNNIIVKDGELFLIDFGLAKRSVDVEDMATDVHVFLRSIESVHPDVKDKAFSEFMEGYDSVTRRGQDILKKVNEIRMRGRYVEERRTKGSHG</sequence>
<dbReference type="GO" id="GO:0005829">
    <property type="term" value="C:cytosol"/>
    <property type="evidence" value="ECO:0007669"/>
    <property type="project" value="TreeGrafter"/>
</dbReference>
<evidence type="ECO:0000259" key="11">
    <source>
        <dbReference type="PROSITE" id="PS50011"/>
    </source>
</evidence>
<dbReference type="EC" id="2.7.11.1" evidence="2"/>
<dbReference type="GO" id="GO:0004674">
    <property type="term" value="F:protein serine/threonine kinase activity"/>
    <property type="evidence" value="ECO:0007669"/>
    <property type="project" value="UniProtKB-KW"/>
</dbReference>
<proteinExistence type="inferred from homology"/>